<name>A0AA42W9S0_9BURK</name>
<evidence type="ECO:0000256" key="1">
    <source>
        <dbReference type="ARBA" id="ARBA00006678"/>
    </source>
</evidence>
<dbReference type="HAMAP" id="MF_00564">
    <property type="entry name" value="RNase_PH"/>
    <property type="match status" value="1"/>
</dbReference>
<dbReference type="CDD" id="cd11362">
    <property type="entry name" value="RNase_PH_bact"/>
    <property type="match status" value="1"/>
</dbReference>
<dbReference type="EC" id="2.7.7.56" evidence="6"/>
<dbReference type="RefSeq" id="WP_085946858.1">
    <property type="nucleotide sequence ID" value="NZ_CBDEUO010000045.1"/>
</dbReference>
<dbReference type="InterPro" id="IPR018336">
    <property type="entry name" value="RNase_PH_CS"/>
</dbReference>
<dbReference type="Gene3D" id="3.30.230.70">
    <property type="entry name" value="GHMP Kinase, N-terminal domain"/>
    <property type="match status" value="1"/>
</dbReference>
<feature type="domain" description="Exoribonuclease phosphorolytic" evidence="8">
    <location>
        <begin position="176"/>
        <end position="241"/>
    </location>
</feature>
<evidence type="ECO:0000256" key="6">
    <source>
        <dbReference type="HAMAP-Rule" id="MF_00564"/>
    </source>
</evidence>
<evidence type="ECO:0000259" key="7">
    <source>
        <dbReference type="Pfam" id="PF01138"/>
    </source>
</evidence>
<organism evidence="9 10">
    <name type="scientific">Achromobacter marplatensis</name>
    <dbReference type="NCBI Taxonomy" id="470868"/>
    <lineage>
        <taxon>Bacteria</taxon>
        <taxon>Pseudomonadati</taxon>
        <taxon>Pseudomonadota</taxon>
        <taxon>Betaproteobacteria</taxon>
        <taxon>Burkholderiales</taxon>
        <taxon>Alcaligenaceae</taxon>
        <taxon>Achromobacter</taxon>
    </lineage>
</organism>
<dbReference type="NCBIfam" id="TIGR01966">
    <property type="entry name" value="RNasePH"/>
    <property type="match status" value="1"/>
</dbReference>
<dbReference type="Pfam" id="PF01138">
    <property type="entry name" value="RNase_PH"/>
    <property type="match status" value="1"/>
</dbReference>
<gene>
    <name evidence="6 9" type="primary">rph</name>
    <name evidence="9" type="ORF">N5K24_06350</name>
</gene>
<dbReference type="InterPro" id="IPR001247">
    <property type="entry name" value="ExoRNase_PH_dom1"/>
</dbReference>
<accession>A0AA42W9S0</accession>
<dbReference type="FunFam" id="3.30.230.70:FF:000003">
    <property type="entry name" value="Ribonuclease PH"/>
    <property type="match status" value="1"/>
</dbReference>
<feature type="domain" description="Exoribonuclease phosphorolytic" evidence="7">
    <location>
        <begin position="29"/>
        <end position="159"/>
    </location>
</feature>
<comment type="caution">
    <text evidence="9">The sequence shown here is derived from an EMBL/GenBank/DDBJ whole genome shotgun (WGS) entry which is preliminary data.</text>
</comment>
<dbReference type="GO" id="GO:0016075">
    <property type="term" value="P:rRNA catabolic process"/>
    <property type="evidence" value="ECO:0007669"/>
    <property type="project" value="UniProtKB-UniRule"/>
</dbReference>
<dbReference type="InterPro" id="IPR036345">
    <property type="entry name" value="ExoRNase_PH_dom2_sf"/>
</dbReference>
<dbReference type="GO" id="GO:0031125">
    <property type="term" value="P:rRNA 3'-end processing"/>
    <property type="evidence" value="ECO:0007669"/>
    <property type="project" value="UniProtKB-ARBA"/>
</dbReference>
<dbReference type="GO" id="GO:0000049">
    <property type="term" value="F:tRNA binding"/>
    <property type="evidence" value="ECO:0007669"/>
    <property type="project" value="UniProtKB-UniRule"/>
</dbReference>
<dbReference type="PROSITE" id="PS01277">
    <property type="entry name" value="RIBONUCLEASE_PH"/>
    <property type="match status" value="1"/>
</dbReference>
<dbReference type="GO" id="GO:0008033">
    <property type="term" value="P:tRNA processing"/>
    <property type="evidence" value="ECO:0007669"/>
    <property type="project" value="UniProtKB-UniRule"/>
</dbReference>
<keyword evidence="6" id="KW-0548">Nucleotidyltransferase</keyword>
<comment type="function">
    <text evidence="6">Phosphorolytic 3'-5' exoribonuclease that plays an important role in tRNA 3'-end maturation. Removes nucleotide residues following the 3'-CCA terminus of tRNAs; can also add nucleotides to the ends of RNA molecules by using nucleoside diphosphates as substrates, but this may not be physiologically important. Probably plays a role in initiation of 16S rRNA degradation (leading to ribosome degradation) during starvation.</text>
</comment>
<dbReference type="InterPro" id="IPR015847">
    <property type="entry name" value="ExoRNase_PH_dom2"/>
</dbReference>
<feature type="binding site" evidence="6">
    <location>
        <begin position="143"/>
        <end position="145"/>
    </location>
    <ligand>
        <name>phosphate</name>
        <dbReference type="ChEBI" id="CHEBI:43474"/>
        <note>substrate</note>
    </ligand>
</feature>
<dbReference type="PANTHER" id="PTHR11953">
    <property type="entry name" value="EXOSOME COMPLEX COMPONENT"/>
    <property type="match status" value="1"/>
</dbReference>
<evidence type="ECO:0000256" key="5">
    <source>
        <dbReference type="ARBA" id="ARBA00022884"/>
    </source>
</evidence>
<dbReference type="InterPro" id="IPR020568">
    <property type="entry name" value="Ribosomal_Su5_D2-typ_SF"/>
</dbReference>
<dbReference type="Pfam" id="PF03725">
    <property type="entry name" value="RNase_PH_C"/>
    <property type="match status" value="1"/>
</dbReference>
<dbReference type="SUPFAM" id="SSF55666">
    <property type="entry name" value="Ribonuclease PH domain 2-like"/>
    <property type="match status" value="1"/>
</dbReference>
<keyword evidence="3 6" id="KW-0820">tRNA-binding</keyword>
<keyword evidence="2 6" id="KW-0698">rRNA processing</keyword>
<dbReference type="InterPro" id="IPR027408">
    <property type="entry name" value="PNPase/RNase_PH_dom_sf"/>
</dbReference>
<dbReference type="GO" id="GO:0000175">
    <property type="term" value="F:3'-5'-RNA exonuclease activity"/>
    <property type="evidence" value="ECO:0007669"/>
    <property type="project" value="UniProtKB-UniRule"/>
</dbReference>
<comment type="subunit">
    <text evidence="6">Homohexameric ring arranged as a trimer of dimers.</text>
</comment>
<protein>
    <recommendedName>
        <fullName evidence="6">Ribonuclease PH</fullName>
        <shortName evidence="6">RNase PH</shortName>
        <ecNumber evidence="6">2.7.7.56</ecNumber>
    </recommendedName>
    <alternativeName>
        <fullName evidence="6">tRNA nucleotidyltransferase</fullName>
    </alternativeName>
</protein>
<dbReference type="GO" id="GO:0009022">
    <property type="term" value="F:tRNA nucleotidyltransferase activity"/>
    <property type="evidence" value="ECO:0007669"/>
    <property type="project" value="UniProtKB-UniRule"/>
</dbReference>
<evidence type="ECO:0000313" key="9">
    <source>
        <dbReference type="EMBL" id="MDH2050007.1"/>
    </source>
</evidence>
<dbReference type="AlphaFoldDB" id="A0AA42W9S0"/>
<dbReference type="InterPro" id="IPR050080">
    <property type="entry name" value="RNase_PH"/>
</dbReference>
<sequence length="256" mass="27129">MPRINVPVWSLPVTTTPTIARPSGRAVDELRPFALERGFTRYAEGSVLVKAGNTHVLCTASVLEKVPPFLKGKGEGWVTAEYGMLPRATHTRGDREAARGKQSGRTQEIQRLIGRSLRAVFDMKALGERTLHLDCDVLQADGGTRCASITGAWVAAADAVALLMKRGDLAVNPIRDAVAAVSVGLVQGRSVLDLDYQEDSACDADVNVIMTGSGAFVEVQGTGEGATFTRAELDTMLVLAEGGIASLVRAQRAALA</sequence>
<keyword evidence="6" id="KW-0808">Transferase</keyword>
<dbReference type="EMBL" id="JAOCKG010000002">
    <property type="protein sequence ID" value="MDH2050007.1"/>
    <property type="molecule type" value="Genomic_DNA"/>
</dbReference>
<evidence type="ECO:0000313" key="10">
    <source>
        <dbReference type="Proteomes" id="UP001161276"/>
    </source>
</evidence>
<dbReference type="SUPFAM" id="SSF54211">
    <property type="entry name" value="Ribosomal protein S5 domain 2-like"/>
    <property type="match status" value="1"/>
</dbReference>
<dbReference type="InterPro" id="IPR002381">
    <property type="entry name" value="RNase_PH_bac-type"/>
</dbReference>
<keyword evidence="5" id="KW-0694">RNA-binding</keyword>
<reference evidence="9" key="1">
    <citation type="submission" date="2022-09" db="EMBL/GenBank/DDBJ databases">
        <title>Intensive care unit water sources are persistently colonized with multi-drug resistant bacteria and are the site of extensive horizontal gene transfer of antibiotic resistance genes.</title>
        <authorList>
            <person name="Diorio-Toth L."/>
        </authorList>
    </citation>
    <scope>NUCLEOTIDE SEQUENCE</scope>
    <source>
        <strain evidence="9">GD03676</strain>
    </source>
</reference>
<evidence type="ECO:0000256" key="4">
    <source>
        <dbReference type="ARBA" id="ARBA00022694"/>
    </source>
</evidence>
<comment type="similarity">
    <text evidence="1 6">Belongs to the RNase PH family.</text>
</comment>
<proteinExistence type="inferred from homology"/>
<comment type="catalytic activity">
    <reaction evidence="6">
        <text>tRNA(n+1) + phosphate = tRNA(n) + a ribonucleoside 5'-diphosphate</text>
        <dbReference type="Rhea" id="RHEA:10628"/>
        <dbReference type="Rhea" id="RHEA-COMP:17343"/>
        <dbReference type="Rhea" id="RHEA-COMP:17344"/>
        <dbReference type="ChEBI" id="CHEBI:43474"/>
        <dbReference type="ChEBI" id="CHEBI:57930"/>
        <dbReference type="ChEBI" id="CHEBI:173114"/>
        <dbReference type="EC" id="2.7.7.56"/>
    </reaction>
</comment>
<evidence type="ECO:0000256" key="3">
    <source>
        <dbReference type="ARBA" id="ARBA00022555"/>
    </source>
</evidence>
<evidence type="ECO:0000256" key="2">
    <source>
        <dbReference type="ARBA" id="ARBA00022552"/>
    </source>
</evidence>
<dbReference type="PANTHER" id="PTHR11953:SF0">
    <property type="entry name" value="EXOSOME COMPLEX COMPONENT RRP41"/>
    <property type="match status" value="1"/>
</dbReference>
<dbReference type="Proteomes" id="UP001161276">
    <property type="component" value="Unassembled WGS sequence"/>
</dbReference>
<feature type="binding site" evidence="6">
    <location>
        <position position="105"/>
    </location>
    <ligand>
        <name>phosphate</name>
        <dbReference type="ChEBI" id="CHEBI:43474"/>
        <note>substrate</note>
    </ligand>
</feature>
<evidence type="ECO:0000259" key="8">
    <source>
        <dbReference type="Pfam" id="PF03725"/>
    </source>
</evidence>
<keyword evidence="4 6" id="KW-0819">tRNA processing</keyword>